<evidence type="ECO:0000256" key="1">
    <source>
        <dbReference type="SAM" id="Coils"/>
    </source>
</evidence>
<accession>A0ABR2VLF1</accession>
<keyword evidence="1" id="KW-0175">Coiled coil</keyword>
<keyword evidence="3" id="KW-1185">Reference proteome</keyword>
<gene>
    <name evidence="2" type="ORF">K7432_017233</name>
</gene>
<comment type="caution">
    <text evidence="2">The sequence shown here is derived from an EMBL/GenBank/DDBJ whole genome shotgun (WGS) entry which is preliminary data.</text>
</comment>
<sequence>MEYTSLLQSRADEEQRQDLQEVIASEKEEITILKESLQDLAKTILNMENPPTFTLPASRTTLTSAAINPISTPRASTAIVP</sequence>
<protein>
    <recommendedName>
        <fullName evidence="4">Mediator of RNA polymerase II transcription subunit 21</fullName>
    </recommendedName>
</protein>
<organism evidence="2 3">
    <name type="scientific">Basidiobolus ranarum</name>
    <dbReference type="NCBI Taxonomy" id="34480"/>
    <lineage>
        <taxon>Eukaryota</taxon>
        <taxon>Fungi</taxon>
        <taxon>Fungi incertae sedis</taxon>
        <taxon>Zoopagomycota</taxon>
        <taxon>Entomophthoromycotina</taxon>
        <taxon>Basidiobolomycetes</taxon>
        <taxon>Basidiobolales</taxon>
        <taxon>Basidiobolaceae</taxon>
        <taxon>Basidiobolus</taxon>
    </lineage>
</organism>
<reference evidence="2 3" key="1">
    <citation type="submission" date="2023-04" db="EMBL/GenBank/DDBJ databases">
        <title>Genome of Basidiobolus ranarum AG-B5.</title>
        <authorList>
            <person name="Stajich J.E."/>
            <person name="Carter-House D."/>
            <person name="Gryganskyi A."/>
        </authorList>
    </citation>
    <scope>NUCLEOTIDE SEQUENCE [LARGE SCALE GENOMIC DNA]</scope>
    <source>
        <strain evidence="2 3">AG-B5</strain>
    </source>
</reference>
<evidence type="ECO:0008006" key="4">
    <source>
        <dbReference type="Google" id="ProtNLM"/>
    </source>
</evidence>
<name>A0ABR2VLF1_9FUNG</name>
<feature type="coiled-coil region" evidence="1">
    <location>
        <begin position="9"/>
        <end position="43"/>
    </location>
</feature>
<evidence type="ECO:0000313" key="2">
    <source>
        <dbReference type="EMBL" id="KAK9670934.1"/>
    </source>
</evidence>
<feature type="non-terminal residue" evidence="2">
    <location>
        <position position="81"/>
    </location>
</feature>
<dbReference type="Proteomes" id="UP001479436">
    <property type="component" value="Unassembled WGS sequence"/>
</dbReference>
<dbReference type="EMBL" id="JASJQH010010374">
    <property type="protein sequence ID" value="KAK9670934.1"/>
    <property type="molecule type" value="Genomic_DNA"/>
</dbReference>
<proteinExistence type="predicted"/>
<evidence type="ECO:0000313" key="3">
    <source>
        <dbReference type="Proteomes" id="UP001479436"/>
    </source>
</evidence>